<evidence type="ECO:0000313" key="2">
    <source>
        <dbReference type="WBParaSite" id="ES5_v2.g28504.t1"/>
    </source>
</evidence>
<dbReference type="WBParaSite" id="ES5_v2.g28504.t1">
    <property type="protein sequence ID" value="ES5_v2.g28504.t1"/>
    <property type="gene ID" value="ES5_v2.g28504"/>
</dbReference>
<sequence>MEIVVLPLLDNVQMVAIIWAVHVEQHKTVKINMVLILLVLMDIVVLVQQALHNVPMVAHILAPLVLLT</sequence>
<name>A0AC34GFF7_9BILA</name>
<dbReference type="Proteomes" id="UP000887579">
    <property type="component" value="Unplaced"/>
</dbReference>
<protein>
    <submittedName>
        <fullName evidence="2">Uncharacterized protein</fullName>
    </submittedName>
</protein>
<accession>A0AC34GFF7</accession>
<evidence type="ECO:0000313" key="1">
    <source>
        <dbReference type="Proteomes" id="UP000887579"/>
    </source>
</evidence>
<reference evidence="2" key="1">
    <citation type="submission" date="2022-11" db="UniProtKB">
        <authorList>
            <consortium name="WormBaseParasite"/>
        </authorList>
    </citation>
    <scope>IDENTIFICATION</scope>
</reference>
<organism evidence="1 2">
    <name type="scientific">Panagrolaimus sp. ES5</name>
    <dbReference type="NCBI Taxonomy" id="591445"/>
    <lineage>
        <taxon>Eukaryota</taxon>
        <taxon>Metazoa</taxon>
        <taxon>Ecdysozoa</taxon>
        <taxon>Nematoda</taxon>
        <taxon>Chromadorea</taxon>
        <taxon>Rhabditida</taxon>
        <taxon>Tylenchina</taxon>
        <taxon>Panagrolaimomorpha</taxon>
        <taxon>Panagrolaimoidea</taxon>
        <taxon>Panagrolaimidae</taxon>
        <taxon>Panagrolaimus</taxon>
    </lineage>
</organism>
<proteinExistence type="predicted"/>